<dbReference type="Gene3D" id="3.40.50.2000">
    <property type="entry name" value="Glycogen Phosphorylase B"/>
    <property type="match status" value="1"/>
</dbReference>
<sequence>MTQRLCVVSVPAGHPYVARTLTHPDLTVLPDPSPEGAPDGQWWPPVVLSPGWISAHSADADLLHLHFGTESFSPAQLLSALHDAHAVGWPVVQTVHDLVHPQLTDQEPYVRQLDALVPGVDAVLTLTPGAAAEIENRWGRRARVMPHPRLFPEGATVPRGLVRDEVVIGTHLKDLRPNVDGPSTVAALIAAVDGLRAGGLPASGEVRLHRDVRDEAARDRVRAAIAASDSVVLLEHDRLDDRSLSNALAHVDVCVLPYRSGTHSGWLELCWDLGVPVAAPDVGYFSEQHDDPTVASFTLSASGAGVSLEACLRRLLQAGSRAGSDARQRLSTMRLARRAIDDRTTTQAHLDLYHELLSTAAVR</sequence>
<evidence type="ECO:0000313" key="1">
    <source>
        <dbReference type="EMBL" id="BDZ50877.1"/>
    </source>
</evidence>
<dbReference type="EMBL" id="AP027732">
    <property type="protein sequence ID" value="BDZ50877.1"/>
    <property type="molecule type" value="Genomic_DNA"/>
</dbReference>
<dbReference type="SUPFAM" id="SSF53756">
    <property type="entry name" value="UDP-Glycosyltransferase/glycogen phosphorylase"/>
    <property type="match status" value="1"/>
</dbReference>
<evidence type="ECO:0008006" key="3">
    <source>
        <dbReference type="Google" id="ProtNLM"/>
    </source>
</evidence>
<accession>A0ABM8GQY4</accession>
<evidence type="ECO:0000313" key="2">
    <source>
        <dbReference type="Proteomes" id="UP001321486"/>
    </source>
</evidence>
<keyword evidence="2" id="KW-1185">Reference proteome</keyword>
<gene>
    <name evidence="1" type="ORF">GCM10025867_31180</name>
</gene>
<protein>
    <recommendedName>
        <fullName evidence="3">D-inositol 3-phosphate glycosyltransferase</fullName>
    </recommendedName>
</protein>
<dbReference type="RefSeq" id="WP_286343785.1">
    <property type="nucleotide sequence ID" value="NZ_AP027732.1"/>
</dbReference>
<name>A0ABM8GQY4_9MICO</name>
<organism evidence="1 2">
    <name type="scientific">Frondihabitans sucicola</name>
    <dbReference type="NCBI Taxonomy" id="1268041"/>
    <lineage>
        <taxon>Bacteria</taxon>
        <taxon>Bacillati</taxon>
        <taxon>Actinomycetota</taxon>
        <taxon>Actinomycetes</taxon>
        <taxon>Micrococcales</taxon>
        <taxon>Microbacteriaceae</taxon>
        <taxon>Frondihabitans</taxon>
    </lineage>
</organism>
<reference evidence="2" key="1">
    <citation type="journal article" date="2019" name="Int. J. Syst. Evol. Microbiol.">
        <title>The Global Catalogue of Microorganisms (GCM) 10K type strain sequencing project: providing services to taxonomists for standard genome sequencing and annotation.</title>
        <authorList>
            <consortium name="The Broad Institute Genomics Platform"/>
            <consortium name="The Broad Institute Genome Sequencing Center for Infectious Disease"/>
            <person name="Wu L."/>
            <person name="Ma J."/>
        </authorList>
    </citation>
    <scope>NUCLEOTIDE SEQUENCE [LARGE SCALE GENOMIC DNA]</scope>
    <source>
        <strain evidence="2">NBRC 108728</strain>
    </source>
</reference>
<dbReference type="Proteomes" id="UP001321486">
    <property type="component" value="Chromosome"/>
</dbReference>
<proteinExistence type="predicted"/>